<evidence type="ECO:0000313" key="2">
    <source>
        <dbReference type="Proteomes" id="UP001299970"/>
    </source>
</evidence>
<dbReference type="CDD" id="cd14728">
    <property type="entry name" value="Ere-like"/>
    <property type="match status" value="1"/>
</dbReference>
<dbReference type="Proteomes" id="UP001299970">
    <property type="component" value="Unassembled WGS sequence"/>
</dbReference>
<sequence>MTSAVPTPVISADSADHQTLGDAIAAEITHLPHRPRLLGFGEPMHSEDEFPRLRNTVFAALVEQAGFTSIALETSAWHGRIVDAYIRGGDGVEDDIMAAGFTHGFGEFPANRMLIRWMREQNRLRPKAAHLRFAGFDAPTEMTEAPSPRAALRVLHDFLRTRAGSELDLPPWDTIDLLLGPDEPWIEPAAAMEPARSIGTDPRVPALRAITDDLRWTLTSEIPRLRRETGPDDLEDALLAGRTAAGLLAYHRAMARDTDHRWQRLAAIRDTMMAENLHAIADRGPTLVSAHNEHLRTGTSSMSFGPMTLRWQTAGAHLADRLGNGYRVIACALGEATHHDIPEPAPDTIEGDLHHGLPPGNHLLSAPALQPLRQRRTTRRSPNFRYVPIDDTFLGQIDQVLFLRTITPVARAPRAAVEEPTSPRR</sequence>
<dbReference type="RefSeq" id="WP_241036375.1">
    <property type="nucleotide sequence ID" value="NZ_BAAAJF010000002.1"/>
</dbReference>
<organism evidence="1 2">
    <name type="scientific">Pseudonocardia alaniniphila</name>
    <dbReference type="NCBI Taxonomy" id="75291"/>
    <lineage>
        <taxon>Bacteria</taxon>
        <taxon>Bacillati</taxon>
        <taxon>Actinomycetota</taxon>
        <taxon>Actinomycetes</taxon>
        <taxon>Pseudonocardiales</taxon>
        <taxon>Pseudonocardiaceae</taxon>
        <taxon>Pseudonocardia</taxon>
    </lineage>
</organism>
<dbReference type="EMBL" id="JAKXMK010000009">
    <property type="protein sequence ID" value="MCH6166343.1"/>
    <property type="molecule type" value="Genomic_DNA"/>
</dbReference>
<gene>
    <name evidence="1" type="ORF">MMF94_11665</name>
</gene>
<dbReference type="Pfam" id="PF05139">
    <property type="entry name" value="Erythro_esteras"/>
    <property type="match status" value="1"/>
</dbReference>
<name>A0ABS9TD68_9PSEU</name>
<dbReference type="Gene3D" id="3.40.1660.10">
    <property type="entry name" value="EreA-like (biosynthetic domain)"/>
    <property type="match status" value="1"/>
</dbReference>
<accession>A0ABS9TD68</accession>
<comment type="caution">
    <text evidence="1">The sequence shown here is derived from an EMBL/GenBank/DDBJ whole genome shotgun (WGS) entry which is preliminary data.</text>
</comment>
<dbReference type="PANTHER" id="PTHR31299">
    <property type="entry name" value="ESTERASE, PUTATIVE (AFU_ORTHOLOGUE AFUA_1G05850)-RELATED"/>
    <property type="match status" value="1"/>
</dbReference>
<protein>
    <submittedName>
        <fullName evidence="1">Erythromycin esterase family protein</fullName>
    </submittedName>
</protein>
<dbReference type="SUPFAM" id="SSF159501">
    <property type="entry name" value="EreA/ChaN-like"/>
    <property type="match status" value="1"/>
</dbReference>
<dbReference type="Gene3D" id="3.30.1870.10">
    <property type="entry name" value="EreA-like, domain 2"/>
    <property type="match status" value="1"/>
</dbReference>
<dbReference type="InterPro" id="IPR007815">
    <property type="entry name" value="Emycin_Estase"/>
</dbReference>
<dbReference type="PANTHER" id="PTHR31299:SF0">
    <property type="entry name" value="ESTERASE, PUTATIVE (AFU_ORTHOLOGUE AFUA_1G05850)-RELATED"/>
    <property type="match status" value="1"/>
</dbReference>
<evidence type="ECO:0000313" key="1">
    <source>
        <dbReference type="EMBL" id="MCH6166343.1"/>
    </source>
</evidence>
<dbReference type="InterPro" id="IPR052036">
    <property type="entry name" value="Hydrolase/PRTase-associated"/>
</dbReference>
<reference evidence="1 2" key="1">
    <citation type="submission" date="2022-03" db="EMBL/GenBank/DDBJ databases">
        <title>Pseudonocardia alaer sp. nov., a novel actinomycete isolated from reed forest soil.</title>
        <authorList>
            <person name="Wang L."/>
        </authorList>
    </citation>
    <scope>NUCLEOTIDE SEQUENCE [LARGE SCALE GENOMIC DNA]</scope>
    <source>
        <strain evidence="1 2">Y-16303</strain>
    </source>
</reference>
<proteinExistence type="predicted"/>
<keyword evidence="2" id="KW-1185">Reference proteome</keyword>